<dbReference type="AlphaFoldDB" id="A0A1B6IQD9"/>
<organism evidence="1">
    <name type="scientific">Homalodisca liturata</name>
    <dbReference type="NCBI Taxonomy" id="320908"/>
    <lineage>
        <taxon>Eukaryota</taxon>
        <taxon>Metazoa</taxon>
        <taxon>Ecdysozoa</taxon>
        <taxon>Arthropoda</taxon>
        <taxon>Hexapoda</taxon>
        <taxon>Insecta</taxon>
        <taxon>Pterygota</taxon>
        <taxon>Neoptera</taxon>
        <taxon>Paraneoptera</taxon>
        <taxon>Hemiptera</taxon>
        <taxon>Auchenorrhyncha</taxon>
        <taxon>Membracoidea</taxon>
        <taxon>Cicadellidae</taxon>
        <taxon>Cicadellinae</taxon>
        <taxon>Proconiini</taxon>
        <taxon>Homalodisca</taxon>
    </lineage>
</organism>
<sequence length="129" mass="15201">MERLLIQQKRAIRCLAGIAPQESCRDAFKELKILTVVSLHIREVVLHAVTTAQTRHRDIHRHNTRHAANFTLPPHHLSLYGKKPSYKGAAYFNHLPEHLKKEPIKRLKNQLTIWLQENPYYTEKEFFNT</sequence>
<reference evidence="1" key="1">
    <citation type="submission" date="2015-11" db="EMBL/GenBank/DDBJ databases">
        <title>De novo transcriptome assembly of four potential Pierce s Disease insect vectors from Arizona vineyards.</title>
        <authorList>
            <person name="Tassone E.E."/>
        </authorList>
    </citation>
    <scope>NUCLEOTIDE SEQUENCE</scope>
</reference>
<evidence type="ECO:0000313" key="1">
    <source>
        <dbReference type="EMBL" id="JAS89123.1"/>
    </source>
</evidence>
<accession>A0A1B6IQD9</accession>
<proteinExistence type="predicted"/>
<gene>
    <name evidence="1" type="ORF">g.10556</name>
</gene>
<dbReference type="EMBL" id="GECU01018583">
    <property type="protein sequence ID" value="JAS89123.1"/>
    <property type="molecule type" value="Transcribed_RNA"/>
</dbReference>
<protein>
    <submittedName>
        <fullName evidence="1">Uncharacterized protein</fullName>
    </submittedName>
</protein>
<name>A0A1B6IQD9_9HEMI</name>